<evidence type="ECO:0000313" key="2">
    <source>
        <dbReference type="EMBL" id="GLH97368.1"/>
    </source>
</evidence>
<proteinExistence type="predicted"/>
<dbReference type="RefSeq" id="WP_281895189.1">
    <property type="nucleotide sequence ID" value="NZ_BSDI01000010.1"/>
</dbReference>
<keyword evidence="1" id="KW-1133">Transmembrane helix</keyword>
<keyword evidence="3" id="KW-1185">Reference proteome</keyword>
<protein>
    <submittedName>
        <fullName evidence="2">Uncharacterized protein</fullName>
    </submittedName>
</protein>
<dbReference type="EMBL" id="BSDI01000010">
    <property type="protein sequence ID" value="GLH97368.1"/>
    <property type="molecule type" value="Genomic_DNA"/>
</dbReference>
<sequence length="57" mass="5885">MIRVAVAVGAAVAVLIALVLAYAATAEARFDPASAILLALAVVWIGQVLVALSRRIR</sequence>
<reference evidence="2" key="1">
    <citation type="submission" date="2022-12" db="EMBL/GenBank/DDBJ databases">
        <title>New Phytohabitans aurantiacus sp. RD004123 nov., an actinomycete isolated from soil.</title>
        <authorList>
            <person name="Triningsih D.W."/>
            <person name="Harunari E."/>
            <person name="Igarashi Y."/>
        </authorList>
    </citation>
    <scope>NUCLEOTIDE SEQUENCE</scope>
    <source>
        <strain evidence="2">RD004123</strain>
    </source>
</reference>
<comment type="caution">
    <text evidence="2">The sequence shown here is derived from an EMBL/GenBank/DDBJ whole genome shotgun (WGS) entry which is preliminary data.</text>
</comment>
<accession>A0ABQ5QS92</accession>
<evidence type="ECO:0000256" key="1">
    <source>
        <dbReference type="SAM" id="Phobius"/>
    </source>
</evidence>
<organism evidence="2 3">
    <name type="scientific">Phytohabitans aurantiacus</name>
    <dbReference type="NCBI Taxonomy" id="3016789"/>
    <lineage>
        <taxon>Bacteria</taxon>
        <taxon>Bacillati</taxon>
        <taxon>Actinomycetota</taxon>
        <taxon>Actinomycetes</taxon>
        <taxon>Micromonosporales</taxon>
        <taxon>Micromonosporaceae</taxon>
    </lineage>
</organism>
<keyword evidence="1" id="KW-0812">Transmembrane</keyword>
<dbReference type="Proteomes" id="UP001144280">
    <property type="component" value="Unassembled WGS sequence"/>
</dbReference>
<feature type="transmembrane region" description="Helical" evidence="1">
    <location>
        <begin position="33"/>
        <end position="52"/>
    </location>
</feature>
<gene>
    <name evidence="2" type="ORF">Pa4123_26430</name>
</gene>
<keyword evidence="1" id="KW-0472">Membrane</keyword>
<evidence type="ECO:0000313" key="3">
    <source>
        <dbReference type="Proteomes" id="UP001144280"/>
    </source>
</evidence>
<name>A0ABQ5QS92_9ACTN</name>